<feature type="region of interest" description="Disordered" evidence="2">
    <location>
        <begin position="1"/>
        <end position="20"/>
    </location>
</feature>
<organism evidence="4 5">
    <name type="scientific">Achlya hypogyna</name>
    <name type="common">Oomycete</name>
    <name type="synonym">Protoachlya hypogyna</name>
    <dbReference type="NCBI Taxonomy" id="1202772"/>
    <lineage>
        <taxon>Eukaryota</taxon>
        <taxon>Sar</taxon>
        <taxon>Stramenopiles</taxon>
        <taxon>Oomycota</taxon>
        <taxon>Saprolegniomycetes</taxon>
        <taxon>Saprolegniales</taxon>
        <taxon>Achlyaceae</taxon>
        <taxon>Achlya</taxon>
    </lineage>
</organism>
<dbReference type="Pfam" id="PF13202">
    <property type="entry name" value="EF-hand_5"/>
    <property type="match status" value="2"/>
</dbReference>
<evidence type="ECO:0000256" key="2">
    <source>
        <dbReference type="SAM" id="MobiDB-lite"/>
    </source>
</evidence>
<dbReference type="InterPro" id="IPR036439">
    <property type="entry name" value="Dockerin_dom_sf"/>
</dbReference>
<dbReference type="PROSITE" id="PS00018">
    <property type="entry name" value="EF_HAND_1"/>
    <property type="match status" value="2"/>
</dbReference>
<reference evidence="4 5" key="1">
    <citation type="journal article" date="2014" name="Genome Biol. Evol.">
        <title>The secreted proteins of Achlya hypogyna and Thraustotheca clavata identify the ancestral oomycete secretome and reveal gene acquisitions by horizontal gene transfer.</title>
        <authorList>
            <person name="Misner I."/>
            <person name="Blouin N."/>
            <person name="Leonard G."/>
            <person name="Richards T.A."/>
            <person name="Lane C.E."/>
        </authorList>
    </citation>
    <scope>NUCLEOTIDE SEQUENCE [LARGE SCALE GENOMIC DNA]</scope>
    <source>
        <strain evidence="4 5">ATCC 48635</strain>
    </source>
</reference>
<dbReference type="SUPFAM" id="SSF47473">
    <property type="entry name" value="EF-hand"/>
    <property type="match status" value="1"/>
</dbReference>
<name>A0A1V9Z9B9_ACHHY</name>
<dbReference type="OrthoDB" id="73780at2759"/>
<evidence type="ECO:0000256" key="1">
    <source>
        <dbReference type="ARBA" id="ARBA00022837"/>
    </source>
</evidence>
<dbReference type="InterPro" id="IPR002048">
    <property type="entry name" value="EF_hand_dom"/>
</dbReference>
<gene>
    <name evidence="4" type="ORF">ACHHYP_01136</name>
</gene>
<feature type="domain" description="EF-hand" evidence="3">
    <location>
        <begin position="295"/>
        <end position="306"/>
    </location>
</feature>
<dbReference type="GO" id="GO:0005509">
    <property type="term" value="F:calcium ion binding"/>
    <property type="evidence" value="ECO:0007669"/>
    <property type="project" value="InterPro"/>
</dbReference>
<dbReference type="GO" id="GO:0000272">
    <property type="term" value="P:polysaccharide catabolic process"/>
    <property type="evidence" value="ECO:0007669"/>
    <property type="project" value="InterPro"/>
</dbReference>
<protein>
    <recommendedName>
        <fullName evidence="3">EF-hand domain-containing protein</fullName>
    </recommendedName>
</protein>
<dbReference type="EMBL" id="JNBR01000360">
    <property type="protein sequence ID" value="OQR94532.1"/>
    <property type="molecule type" value="Genomic_DNA"/>
</dbReference>
<dbReference type="InterPro" id="IPR018247">
    <property type="entry name" value="EF_Hand_1_Ca_BS"/>
</dbReference>
<dbReference type="InterPro" id="IPR011992">
    <property type="entry name" value="EF-hand-dom_pair"/>
</dbReference>
<sequence>MNGGGEIKKGRRVRRPSGGLTNINRDRWKYLSTTEELPLAQNMIHGKKNRAKHKLDVAAADDAKRAAVVATDIDGDGVIDVREMRMAKFLHEITSSLKRADGLPPTEAELNTMRVTVGRYTIAQEFIERNNGKLWRYGTIFADKSNDEAVRYIAEHSNFVKLMPYLETVERQRTIRSSQHLRACLGDTASPDIVEASPSQTWVYTQRKIRTPTQMQARAALKAGSSKYAAFEKKEELQLDLEALDDLGNNSPKKAVYKNDYGAIDIDGDGVIDDYEMQLHIQLKESKLHNLKASDLNGDGVIDANEQLTHESNVQSKLQAEGRLLMAREFVARNAGEMWKFNEAYKGKTDDQVAQLLANDKGVFSKTMNKLRAKERLFGLKSSKGVTACLVDPKEVEFRVDPANVLTPRHVKSKNELNAAQHTYSKMLNSQDSTAKHAVFIKPLPLDSMQKHILEHQKAKQDRRQLLRAESCPTIGLPQLYASPLKLPTVKDFRITKWKTGAKEPPIY</sequence>
<dbReference type="Proteomes" id="UP000243579">
    <property type="component" value="Unassembled WGS sequence"/>
</dbReference>
<keyword evidence="1" id="KW-0106">Calcium</keyword>
<comment type="caution">
    <text evidence="4">The sequence shown here is derived from an EMBL/GenBank/DDBJ whole genome shotgun (WGS) entry which is preliminary data.</text>
</comment>
<keyword evidence="5" id="KW-1185">Reference proteome</keyword>
<dbReference type="STRING" id="1202772.A0A1V9Z9B9"/>
<evidence type="ECO:0000313" key="5">
    <source>
        <dbReference type="Proteomes" id="UP000243579"/>
    </source>
</evidence>
<feature type="domain" description="EF-hand" evidence="3">
    <location>
        <begin position="72"/>
        <end position="85"/>
    </location>
</feature>
<evidence type="ECO:0000313" key="4">
    <source>
        <dbReference type="EMBL" id="OQR94532.1"/>
    </source>
</evidence>
<dbReference type="AlphaFoldDB" id="A0A1V9Z9B9"/>
<dbReference type="Gene3D" id="1.10.1330.10">
    <property type="entry name" value="Dockerin domain"/>
    <property type="match status" value="1"/>
</dbReference>
<accession>A0A1V9Z9B9</accession>
<evidence type="ECO:0000259" key="3">
    <source>
        <dbReference type="Pfam" id="PF13202"/>
    </source>
</evidence>
<proteinExistence type="predicted"/>